<sequence length="35" mass="4148">RPDIPNTCFRMNSIRRWIRCLTTPESIGMLHEICS</sequence>
<organism evidence="1 2">
    <name type="scientific">Rotaria magnacalcarata</name>
    <dbReference type="NCBI Taxonomy" id="392030"/>
    <lineage>
        <taxon>Eukaryota</taxon>
        <taxon>Metazoa</taxon>
        <taxon>Spiralia</taxon>
        <taxon>Gnathifera</taxon>
        <taxon>Rotifera</taxon>
        <taxon>Eurotatoria</taxon>
        <taxon>Bdelloidea</taxon>
        <taxon>Philodinida</taxon>
        <taxon>Philodinidae</taxon>
        <taxon>Rotaria</taxon>
    </lineage>
</organism>
<comment type="caution">
    <text evidence="1">The sequence shown here is derived from an EMBL/GenBank/DDBJ whole genome shotgun (WGS) entry which is preliminary data.</text>
</comment>
<evidence type="ECO:0000313" key="1">
    <source>
        <dbReference type="EMBL" id="CAF4774744.1"/>
    </source>
</evidence>
<dbReference type="EMBL" id="CAJOBI010142608">
    <property type="protein sequence ID" value="CAF4774744.1"/>
    <property type="molecule type" value="Genomic_DNA"/>
</dbReference>
<gene>
    <name evidence="1" type="ORF">SMN809_LOCUS46085</name>
</gene>
<proteinExistence type="predicted"/>
<accession>A0A8S3B6F4</accession>
<protein>
    <submittedName>
        <fullName evidence="1">Uncharacterized protein</fullName>
    </submittedName>
</protein>
<dbReference type="AlphaFoldDB" id="A0A8S3B6F4"/>
<evidence type="ECO:0000313" key="2">
    <source>
        <dbReference type="Proteomes" id="UP000676336"/>
    </source>
</evidence>
<feature type="non-terminal residue" evidence="1">
    <location>
        <position position="1"/>
    </location>
</feature>
<dbReference type="Proteomes" id="UP000676336">
    <property type="component" value="Unassembled WGS sequence"/>
</dbReference>
<reference evidence="1" key="1">
    <citation type="submission" date="2021-02" db="EMBL/GenBank/DDBJ databases">
        <authorList>
            <person name="Nowell W R."/>
        </authorList>
    </citation>
    <scope>NUCLEOTIDE SEQUENCE</scope>
</reference>
<name>A0A8S3B6F4_9BILA</name>